<dbReference type="EMBL" id="KP890823">
    <property type="protein sequence ID" value="AKA61937.1"/>
    <property type="molecule type" value="Genomic_DNA"/>
</dbReference>
<organism evidence="1 2">
    <name type="scientific">Proteus phage vB_PmiM_Pm5461</name>
    <dbReference type="NCBI Taxonomy" id="1636250"/>
    <lineage>
        <taxon>Viruses</taxon>
        <taxon>Duplodnaviria</taxon>
        <taxon>Heunggongvirae</taxon>
        <taxon>Uroviricota</taxon>
        <taxon>Caudoviricetes</taxon>
        <taxon>Pantevenvirales</taxon>
        <taxon>Straboviridae</taxon>
        <taxon>Bragavirus</taxon>
        <taxon>Bragavirus pm5461</taxon>
    </lineage>
</organism>
<reference evidence="1 2" key="1">
    <citation type="submission" date="2015-03" db="EMBL/GenBank/DDBJ databases">
        <authorList>
            <person name="Melo L.D.R."/>
            <person name="Veiga P."/>
            <person name="Cerca N."/>
            <person name="Kropinski A.M."/>
            <person name="Azeredo J."/>
            <person name="Almeida C."/>
            <person name="Sillankorva S."/>
        </authorList>
    </citation>
    <scope>NUCLEOTIDE SEQUENCE [LARGE SCALE GENOMIC DNA]</scope>
</reference>
<gene>
    <name evidence="1" type="ORF">Pm5461_075</name>
</gene>
<accession>A0A0G2SSM3</accession>
<dbReference type="KEGG" id="vg:26622874"/>
<dbReference type="Proteomes" id="UP000202749">
    <property type="component" value="Segment"/>
</dbReference>
<evidence type="ECO:0000313" key="2">
    <source>
        <dbReference type="Proteomes" id="UP000202749"/>
    </source>
</evidence>
<keyword evidence="2" id="KW-1185">Reference proteome</keyword>
<dbReference type="RefSeq" id="YP_009195493.1">
    <property type="nucleotide sequence ID" value="NC_028762.1"/>
</dbReference>
<evidence type="ECO:0000313" key="1">
    <source>
        <dbReference type="EMBL" id="AKA61937.1"/>
    </source>
</evidence>
<proteinExistence type="predicted"/>
<sequence>MWNTNDKFIMGDIEVSRSISDKSAIRIMQDEDLIVLTKEEALKLKSVIEQFYQGN</sequence>
<dbReference type="GeneID" id="26622874"/>
<protein>
    <submittedName>
        <fullName evidence="1">Uncharacterized protein</fullName>
    </submittedName>
</protein>
<name>A0A0G2SSM3_9CAUD</name>